<name>A0A2P7B0Q0_9HYPH</name>
<gene>
    <name evidence="3" type="ORF">CU100_04750</name>
</gene>
<sequence length="178" mass="19572">MTDKAQIKADLSRCLRRLWRFGAVLSLSSGLAEALVQATCIRGLDGSPHFDNRNVDYDFFAILYSIWQKPAFILGKDVAIPAMDDGILRQLTALSDAYRATVYLAYVEHLSYAEIAKVLAIPVSTVRSRLTCVRVMLAEKDRNQRASCQGEGSTGALLPSRTSAGKAVVSQAHPRQKK</sequence>
<evidence type="ECO:0000259" key="2">
    <source>
        <dbReference type="Pfam" id="PF08281"/>
    </source>
</evidence>
<dbReference type="GO" id="GO:0016987">
    <property type="term" value="F:sigma factor activity"/>
    <property type="evidence" value="ECO:0007669"/>
    <property type="project" value="InterPro"/>
</dbReference>
<protein>
    <recommendedName>
        <fullName evidence="2">RNA polymerase sigma factor 70 region 4 type 2 domain-containing protein</fullName>
    </recommendedName>
</protein>
<feature type="domain" description="RNA polymerase sigma factor 70 region 4 type 2" evidence="2">
    <location>
        <begin position="87"/>
        <end position="131"/>
    </location>
</feature>
<dbReference type="AlphaFoldDB" id="A0A2P7B0Q0"/>
<dbReference type="InterPro" id="IPR036388">
    <property type="entry name" value="WH-like_DNA-bd_sf"/>
</dbReference>
<evidence type="ECO:0000256" key="1">
    <source>
        <dbReference type="SAM" id="MobiDB-lite"/>
    </source>
</evidence>
<evidence type="ECO:0000313" key="3">
    <source>
        <dbReference type="EMBL" id="PSH60035.1"/>
    </source>
</evidence>
<keyword evidence="4" id="KW-1185">Reference proteome</keyword>
<dbReference type="GO" id="GO:0006352">
    <property type="term" value="P:DNA-templated transcription initiation"/>
    <property type="evidence" value="ECO:0007669"/>
    <property type="project" value="InterPro"/>
</dbReference>
<reference evidence="4" key="1">
    <citation type="submission" date="2017-11" db="EMBL/GenBank/DDBJ databases">
        <authorList>
            <person name="Kuznetsova I."/>
            <person name="Sazanova A."/>
            <person name="Chirak E."/>
            <person name="Safronova V."/>
            <person name="Willems A."/>
        </authorList>
    </citation>
    <scope>NUCLEOTIDE SEQUENCE [LARGE SCALE GENOMIC DNA]</scope>
    <source>
        <strain evidence="4">PEPV15</strain>
    </source>
</reference>
<dbReference type="RefSeq" id="WP_106715342.1">
    <property type="nucleotide sequence ID" value="NZ_JACHXT010000004.1"/>
</dbReference>
<feature type="region of interest" description="Disordered" evidence="1">
    <location>
        <begin position="144"/>
        <end position="178"/>
    </location>
</feature>
<organism evidence="3 4">
    <name type="scientific">Phyllobacterium endophyticum</name>
    <dbReference type="NCBI Taxonomy" id="1149773"/>
    <lineage>
        <taxon>Bacteria</taxon>
        <taxon>Pseudomonadati</taxon>
        <taxon>Pseudomonadota</taxon>
        <taxon>Alphaproteobacteria</taxon>
        <taxon>Hyphomicrobiales</taxon>
        <taxon>Phyllobacteriaceae</taxon>
        <taxon>Phyllobacterium</taxon>
    </lineage>
</organism>
<dbReference type="Gene3D" id="1.10.10.10">
    <property type="entry name" value="Winged helix-like DNA-binding domain superfamily/Winged helix DNA-binding domain"/>
    <property type="match status" value="1"/>
</dbReference>
<dbReference type="InterPro" id="IPR013324">
    <property type="entry name" value="RNA_pol_sigma_r3/r4-like"/>
</dbReference>
<evidence type="ECO:0000313" key="4">
    <source>
        <dbReference type="Proteomes" id="UP000241158"/>
    </source>
</evidence>
<dbReference type="CDD" id="cd06171">
    <property type="entry name" value="Sigma70_r4"/>
    <property type="match status" value="1"/>
</dbReference>
<dbReference type="EMBL" id="PGGN01000001">
    <property type="protein sequence ID" value="PSH60035.1"/>
    <property type="molecule type" value="Genomic_DNA"/>
</dbReference>
<comment type="caution">
    <text evidence="3">The sequence shown here is derived from an EMBL/GenBank/DDBJ whole genome shotgun (WGS) entry which is preliminary data.</text>
</comment>
<dbReference type="OrthoDB" id="9803470at2"/>
<accession>A0A2P7B0Q0</accession>
<dbReference type="SUPFAM" id="SSF88659">
    <property type="entry name" value="Sigma3 and sigma4 domains of RNA polymerase sigma factors"/>
    <property type="match status" value="1"/>
</dbReference>
<dbReference type="InterPro" id="IPR013249">
    <property type="entry name" value="RNA_pol_sigma70_r4_t2"/>
</dbReference>
<dbReference type="Pfam" id="PF08281">
    <property type="entry name" value="Sigma70_r4_2"/>
    <property type="match status" value="1"/>
</dbReference>
<dbReference type="Proteomes" id="UP000241158">
    <property type="component" value="Unassembled WGS sequence"/>
</dbReference>
<dbReference type="GO" id="GO:0003677">
    <property type="term" value="F:DNA binding"/>
    <property type="evidence" value="ECO:0007669"/>
    <property type="project" value="InterPro"/>
</dbReference>
<proteinExistence type="predicted"/>